<keyword evidence="1" id="KW-1133">Transmembrane helix</keyword>
<name>A0ABV2QQ82_9MICO</name>
<reference evidence="2 3" key="1">
    <citation type="submission" date="2024-06" db="EMBL/GenBank/DDBJ databases">
        <title>Sorghum-associated microbial communities from plants grown in Nebraska, USA.</title>
        <authorList>
            <person name="Schachtman D."/>
        </authorList>
    </citation>
    <scope>NUCLEOTIDE SEQUENCE [LARGE SCALE GENOMIC DNA]</scope>
    <source>
        <strain evidence="2 3">2857</strain>
    </source>
</reference>
<dbReference type="Proteomes" id="UP001549257">
    <property type="component" value="Unassembled WGS sequence"/>
</dbReference>
<evidence type="ECO:0000313" key="2">
    <source>
        <dbReference type="EMBL" id="MET4583224.1"/>
    </source>
</evidence>
<proteinExistence type="predicted"/>
<protein>
    <submittedName>
        <fullName evidence="2">CDP-diglyceride synthetase</fullName>
    </submittedName>
</protein>
<comment type="caution">
    <text evidence="2">The sequence shown here is derived from an EMBL/GenBank/DDBJ whole genome shotgun (WGS) entry which is preliminary data.</text>
</comment>
<gene>
    <name evidence="2" type="ORF">ABIE21_002743</name>
</gene>
<dbReference type="RefSeq" id="WP_354025386.1">
    <property type="nucleotide sequence ID" value="NZ_JBEPSJ010000003.1"/>
</dbReference>
<keyword evidence="1" id="KW-0812">Transmembrane</keyword>
<evidence type="ECO:0000256" key="1">
    <source>
        <dbReference type="SAM" id="Phobius"/>
    </source>
</evidence>
<feature type="transmembrane region" description="Helical" evidence="1">
    <location>
        <begin position="43"/>
        <end position="65"/>
    </location>
</feature>
<keyword evidence="1" id="KW-0472">Membrane</keyword>
<organism evidence="2 3">
    <name type="scientific">Conyzicola nivalis</name>
    <dbReference type="NCBI Taxonomy" id="1477021"/>
    <lineage>
        <taxon>Bacteria</taxon>
        <taxon>Bacillati</taxon>
        <taxon>Actinomycetota</taxon>
        <taxon>Actinomycetes</taxon>
        <taxon>Micrococcales</taxon>
        <taxon>Microbacteriaceae</taxon>
        <taxon>Conyzicola</taxon>
    </lineage>
</organism>
<evidence type="ECO:0000313" key="3">
    <source>
        <dbReference type="Proteomes" id="UP001549257"/>
    </source>
</evidence>
<feature type="transmembrane region" description="Helical" evidence="1">
    <location>
        <begin position="12"/>
        <end position="37"/>
    </location>
</feature>
<sequence length="69" mass="7092">MTRWRNAAAPKRSVPGVLGGICLALTVALVAPGMVIYLSGNDLALLLIIVGFAVFVTAIGFLAAARATH</sequence>
<keyword evidence="3" id="KW-1185">Reference proteome</keyword>
<accession>A0ABV2QQ82</accession>
<dbReference type="EMBL" id="JBEPSJ010000003">
    <property type="protein sequence ID" value="MET4583224.1"/>
    <property type="molecule type" value="Genomic_DNA"/>
</dbReference>